<proteinExistence type="predicted"/>
<gene>
    <name evidence="1" type="ORF">LX76_00993</name>
</gene>
<protein>
    <submittedName>
        <fullName evidence="1">Uncharacterized protein</fullName>
    </submittedName>
</protein>
<dbReference type="Proteomes" id="UP000249538">
    <property type="component" value="Unassembled WGS sequence"/>
</dbReference>
<name>A0A2W7R982_9RHOB</name>
<reference evidence="1 2" key="1">
    <citation type="submission" date="2018-06" db="EMBL/GenBank/DDBJ databases">
        <title>Genomic Encyclopedia of Archaeal and Bacterial Type Strains, Phase II (KMG-II): from individual species to whole genera.</title>
        <authorList>
            <person name="Goeker M."/>
        </authorList>
    </citation>
    <scope>NUCLEOTIDE SEQUENCE [LARGE SCALE GENOMIC DNA]</scope>
    <source>
        <strain evidence="1 2">DSM 18774</strain>
    </source>
</reference>
<dbReference type="EMBL" id="QKZS01000002">
    <property type="protein sequence ID" value="PZX57448.1"/>
    <property type="molecule type" value="Genomic_DNA"/>
</dbReference>
<sequence>MTGLTTSTVRSLVGLLDVFGAAFSVSAAVRYHRRPSAEDLRRLGINEADFPTRF</sequence>
<dbReference type="RefSeq" id="WP_170139567.1">
    <property type="nucleotide sequence ID" value="NZ_QKZS01000002.1"/>
</dbReference>
<organism evidence="1 2">
    <name type="scientific">Cereibacter changlensis</name>
    <dbReference type="NCBI Taxonomy" id="402884"/>
    <lineage>
        <taxon>Bacteria</taxon>
        <taxon>Pseudomonadati</taxon>
        <taxon>Pseudomonadota</taxon>
        <taxon>Alphaproteobacteria</taxon>
        <taxon>Rhodobacterales</taxon>
        <taxon>Paracoccaceae</taxon>
        <taxon>Cereibacter</taxon>
    </lineage>
</organism>
<dbReference type="AlphaFoldDB" id="A0A2W7R982"/>
<evidence type="ECO:0000313" key="2">
    <source>
        <dbReference type="Proteomes" id="UP000249538"/>
    </source>
</evidence>
<comment type="caution">
    <text evidence="1">The sequence shown here is derived from an EMBL/GenBank/DDBJ whole genome shotgun (WGS) entry which is preliminary data.</text>
</comment>
<accession>A0A2W7R982</accession>
<evidence type="ECO:0000313" key="1">
    <source>
        <dbReference type="EMBL" id="PZX57448.1"/>
    </source>
</evidence>